<dbReference type="RefSeq" id="WP_199021510.1">
    <property type="nucleotide sequence ID" value="NZ_JAELUP010000107.1"/>
</dbReference>
<sequence>MKIKLRWLLLFAAVLLILAGCQNRGEILSPDYQADGDTTGAGNGARTDADGANASSDGNSAVDPGRIAQIADDGHQPSGEITALRLADRNKGWIGGDGWIARTDNRGKDWKIQHEGEGTVNQLFALNDRQAWATIRTNGQMTGGSLELLHTADGGSNWRAAGEVPNDGFLHFVTEQEGLSGRAHTTDGGATWSSLPVPDGIAGDAYFNNSSYGWAVTNGNGKINVMRTVDGGKTWKEMLSRDLVAELTGTVIRSGGKEDVWIELVGDSGMTQTSYSLFHSSDGGKTWTTVINNSTAGAGPAPGIPADDPSGSRNEGSGPGLLYVVDKQTAYMSGVCHACDNPNTIGWTHDGGKTWHNSKQSLTGVGPQQLGFADANYGWWAISDHDNPTLLYITEDGGDTWKAASLFEPVKTSQ</sequence>
<dbReference type="CDD" id="cd15482">
    <property type="entry name" value="Sialidase_non-viral"/>
    <property type="match status" value="1"/>
</dbReference>
<feature type="compositionally biased region" description="Low complexity" evidence="1">
    <location>
        <begin position="38"/>
        <end position="54"/>
    </location>
</feature>
<feature type="compositionally biased region" description="Low complexity" evidence="1">
    <location>
        <begin position="296"/>
        <end position="311"/>
    </location>
</feature>
<dbReference type="EMBL" id="JAELUP010000107">
    <property type="protein sequence ID" value="MBJ6363913.1"/>
    <property type="molecule type" value="Genomic_DNA"/>
</dbReference>
<dbReference type="PROSITE" id="PS51257">
    <property type="entry name" value="PROKAR_LIPOPROTEIN"/>
    <property type="match status" value="1"/>
</dbReference>
<reference evidence="2" key="1">
    <citation type="submission" date="2020-12" db="EMBL/GenBank/DDBJ databases">
        <authorList>
            <person name="Huq M.A."/>
        </authorList>
    </citation>
    <scope>NUCLEOTIDE SEQUENCE</scope>
    <source>
        <strain evidence="2">MAHUQ-46</strain>
    </source>
</reference>
<proteinExistence type="predicted"/>
<dbReference type="InterPro" id="IPR036278">
    <property type="entry name" value="Sialidase_sf"/>
</dbReference>
<name>A0A934JBS8_9BACL</name>
<organism evidence="2 3">
    <name type="scientific">Paenibacillus roseus</name>
    <dbReference type="NCBI Taxonomy" id="2798579"/>
    <lineage>
        <taxon>Bacteria</taxon>
        <taxon>Bacillati</taxon>
        <taxon>Bacillota</taxon>
        <taxon>Bacilli</taxon>
        <taxon>Bacillales</taxon>
        <taxon>Paenibacillaceae</taxon>
        <taxon>Paenibacillus</taxon>
    </lineage>
</organism>
<keyword evidence="3" id="KW-1185">Reference proteome</keyword>
<accession>A0A934JBS8</accession>
<evidence type="ECO:0000313" key="2">
    <source>
        <dbReference type="EMBL" id="MBJ6363913.1"/>
    </source>
</evidence>
<feature type="region of interest" description="Disordered" evidence="1">
    <location>
        <begin position="38"/>
        <end position="76"/>
    </location>
</feature>
<dbReference type="Proteomes" id="UP000640274">
    <property type="component" value="Unassembled WGS sequence"/>
</dbReference>
<dbReference type="Gene3D" id="2.130.10.10">
    <property type="entry name" value="YVTN repeat-like/Quinoprotein amine dehydrogenase"/>
    <property type="match status" value="1"/>
</dbReference>
<dbReference type="InterPro" id="IPR015943">
    <property type="entry name" value="WD40/YVTN_repeat-like_dom_sf"/>
</dbReference>
<dbReference type="PANTHER" id="PTHR47199">
    <property type="entry name" value="PHOTOSYSTEM II STABILITY/ASSEMBLY FACTOR HCF136, CHLOROPLASTIC"/>
    <property type="match status" value="1"/>
</dbReference>
<protein>
    <recommendedName>
        <fullName evidence="4">Photosynthesis system II assembly factor Ycf48/Hcf136-like domain-containing protein</fullName>
    </recommendedName>
</protein>
<evidence type="ECO:0000313" key="3">
    <source>
        <dbReference type="Proteomes" id="UP000640274"/>
    </source>
</evidence>
<comment type="caution">
    <text evidence="2">The sequence shown here is derived from an EMBL/GenBank/DDBJ whole genome shotgun (WGS) entry which is preliminary data.</text>
</comment>
<evidence type="ECO:0000256" key="1">
    <source>
        <dbReference type="SAM" id="MobiDB-lite"/>
    </source>
</evidence>
<dbReference type="SUPFAM" id="SSF110296">
    <property type="entry name" value="Oligoxyloglucan reducing end-specific cellobiohydrolase"/>
    <property type="match status" value="1"/>
</dbReference>
<dbReference type="AlphaFoldDB" id="A0A934JBS8"/>
<evidence type="ECO:0008006" key="4">
    <source>
        <dbReference type="Google" id="ProtNLM"/>
    </source>
</evidence>
<gene>
    <name evidence="2" type="ORF">JFN88_22110</name>
</gene>
<dbReference type="PANTHER" id="PTHR47199:SF2">
    <property type="entry name" value="PHOTOSYSTEM II STABILITY_ASSEMBLY FACTOR HCF136, CHLOROPLASTIC"/>
    <property type="match status" value="1"/>
</dbReference>
<feature type="region of interest" description="Disordered" evidence="1">
    <location>
        <begin position="294"/>
        <end position="319"/>
    </location>
</feature>
<dbReference type="SUPFAM" id="SSF50939">
    <property type="entry name" value="Sialidases"/>
    <property type="match status" value="1"/>
</dbReference>